<comment type="caution">
    <text evidence="1">The sequence shown here is derived from an EMBL/GenBank/DDBJ whole genome shotgun (WGS) entry which is preliminary data.</text>
</comment>
<dbReference type="RefSeq" id="WP_192848143.1">
    <property type="nucleotide sequence ID" value="NZ_JADAQV010000001.1"/>
</dbReference>
<name>A0ABR9MMZ2_9PROT</name>
<dbReference type="Proteomes" id="UP000599085">
    <property type="component" value="Unassembled WGS sequence"/>
</dbReference>
<protein>
    <submittedName>
        <fullName evidence="1">Uncharacterized protein</fullName>
    </submittedName>
</protein>
<gene>
    <name evidence="1" type="ORF">IGM82_02075</name>
</gene>
<proteinExistence type="predicted"/>
<reference evidence="1 2" key="1">
    <citation type="submission" date="2020-09" db="EMBL/GenBank/DDBJ databases">
        <title>Bombella mellium and Bombella favum sp. nov., two novel species isolated from honey of Apis mellifera.</title>
        <authorList>
            <person name="Hilgarth M."/>
            <person name="Redwitz J."/>
            <person name="Ehrmann M.A."/>
            <person name="Vogel R.F."/>
            <person name="Jakob F."/>
        </authorList>
    </citation>
    <scope>NUCLEOTIDE SEQUENCE [LARGE SCALE GENOMIC DNA]</scope>
    <source>
        <strain evidence="1 2">MRM1</strain>
    </source>
</reference>
<organism evidence="1 2">
    <name type="scientific">Bombella apis</name>
    <dbReference type="NCBI Taxonomy" id="1785988"/>
    <lineage>
        <taxon>Bacteria</taxon>
        <taxon>Pseudomonadati</taxon>
        <taxon>Pseudomonadota</taxon>
        <taxon>Alphaproteobacteria</taxon>
        <taxon>Acetobacterales</taxon>
        <taxon>Acetobacteraceae</taxon>
        <taxon>Bombella</taxon>
    </lineage>
</organism>
<evidence type="ECO:0000313" key="1">
    <source>
        <dbReference type="EMBL" id="MBE1723206.1"/>
    </source>
</evidence>
<keyword evidence="2" id="KW-1185">Reference proteome</keyword>
<dbReference type="EMBL" id="JADAQV010000001">
    <property type="protein sequence ID" value="MBE1723206.1"/>
    <property type="molecule type" value="Genomic_DNA"/>
</dbReference>
<evidence type="ECO:0000313" key="2">
    <source>
        <dbReference type="Proteomes" id="UP000599085"/>
    </source>
</evidence>
<sequence>MNVTPTIESLRLAVELIKAGKFSDNKVIPVAAMFDGYLCGAIAAEISFDADGRPAVELSERNTIKQVRRTDSHSAGCTGSVARPLSGLSVDELQQITSRTIKPWFKERAEAELALRQGEVGAS</sequence>
<accession>A0ABR9MMZ2</accession>